<dbReference type="AlphaFoldDB" id="A0A1Z4C081"/>
<dbReference type="KEGG" id="mpsy:CEK71_13120"/>
<feature type="domain" description="Sulphotransferase Stf0" evidence="1">
    <location>
        <begin position="66"/>
        <end position="286"/>
    </location>
</feature>
<organism evidence="2 3">
    <name type="scientific">Methylovulum psychrotolerans</name>
    <dbReference type="NCBI Taxonomy" id="1704499"/>
    <lineage>
        <taxon>Bacteria</taxon>
        <taxon>Pseudomonadati</taxon>
        <taxon>Pseudomonadota</taxon>
        <taxon>Gammaproteobacteria</taxon>
        <taxon>Methylococcales</taxon>
        <taxon>Methylococcaceae</taxon>
        <taxon>Methylovulum</taxon>
    </lineage>
</organism>
<reference evidence="2 3" key="1">
    <citation type="submission" date="2017-06" db="EMBL/GenBank/DDBJ databases">
        <title>Genome Sequencing of the methanotroph Methylovulum psychrotolerants str. HV10-M2 isolated from a high-altitude environment.</title>
        <authorList>
            <person name="Mateos-Rivera A."/>
        </authorList>
    </citation>
    <scope>NUCLEOTIDE SEQUENCE [LARGE SCALE GENOMIC DNA]</scope>
    <source>
        <strain evidence="2 3">HV10_M2</strain>
    </source>
</reference>
<dbReference type="EMBL" id="CP022129">
    <property type="protein sequence ID" value="ASF46935.1"/>
    <property type="molecule type" value="Genomic_DNA"/>
</dbReference>
<evidence type="ECO:0000259" key="1">
    <source>
        <dbReference type="Pfam" id="PF09037"/>
    </source>
</evidence>
<keyword evidence="3" id="KW-1185">Reference proteome</keyword>
<evidence type="ECO:0000313" key="3">
    <source>
        <dbReference type="Proteomes" id="UP000197019"/>
    </source>
</evidence>
<name>A0A1Z4C081_9GAMM</name>
<dbReference type="Gene3D" id="3.40.50.300">
    <property type="entry name" value="P-loop containing nucleotide triphosphate hydrolases"/>
    <property type="match status" value="1"/>
</dbReference>
<evidence type="ECO:0000313" key="2">
    <source>
        <dbReference type="EMBL" id="ASF46935.1"/>
    </source>
</evidence>
<gene>
    <name evidence="2" type="ORF">CEK71_13120</name>
</gene>
<dbReference type="InterPro" id="IPR027417">
    <property type="entry name" value="P-loop_NTPase"/>
</dbReference>
<dbReference type="InterPro" id="IPR024628">
    <property type="entry name" value="Sulfotransferase_Stf0_dom"/>
</dbReference>
<protein>
    <recommendedName>
        <fullName evidence="1">Sulphotransferase Stf0 domain-containing protein</fullName>
    </recommendedName>
</protein>
<proteinExistence type="predicted"/>
<dbReference type="Pfam" id="PF09037">
    <property type="entry name" value="Sulphotransf"/>
    <property type="match status" value="1"/>
</dbReference>
<accession>A0A1Z4C081</accession>
<sequence>MTGDCQPPSYLLTTSKFRRRQPPPTDAFTIIKKVIMNKIAEIFYNPTIDIKRLNALQAQADPASRYVIAMTPRSGSTYLCDLMSSISRFGQPNELLNQDGLAKHIKDAPGRTPDEYLRHILRNRQTDNGVSGLKTSWFQFENFTGYMDDRVYLAGFKYIYLTRRNLAAQAVSLYKATATGVFHTDTEHSPEALAKLHDLEYDYATIKYWYDHIVVQEKGWQSYFYENSIYPLCISYEDIAENVVKVLQRIAAYVAANPNTVYMPVQGSIIKKISDQRNDQWTRRFAIELSLNKHA</sequence>
<dbReference type="Proteomes" id="UP000197019">
    <property type="component" value="Chromosome"/>
</dbReference>
<dbReference type="SUPFAM" id="SSF52540">
    <property type="entry name" value="P-loop containing nucleoside triphosphate hydrolases"/>
    <property type="match status" value="1"/>
</dbReference>